<dbReference type="GO" id="GO:0003700">
    <property type="term" value="F:DNA-binding transcription factor activity"/>
    <property type="evidence" value="ECO:0007669"/>
    <property type="project" value="InterPro"/>
</dbReference>
<reference evidence="6 7" key="1">
    <citation type="submission" date="2012-09" db="EMBL/GenBank/DDBJ databases">
        <title>Genome Sequence of Bacillus sp. DW5-4.</title>
        <authorList>
            <person name="Lai Q."/>
            <person name="Liu Y."/>
            <person name="Shao Z."/>
        </authorList>
    </citation>
    <scope>NUCLEOTIDE SEQUENCE [LARGE SCALE GENOMIC DNA]</scope>
    <source>
        <strain evidence="6 7">DW5-4</strain>
    </source>
</reference>
<organism evidence="6 7">
    <name type="scientific">Bacillus zhangzhouensis</name>
    <dbReference type="NCBI Taxonomy" id="1178540"/>
    <lineage>
        <taxon>Bacteria</taxon>
        <taxon>Bacillati</taxon>
        <taxon>Bacillota</taxon>
        <taxon>Bacilli</taxon>
        <taxon>Bacillales</taxon>
        <taxon>Bacillaceae</taxon>
        <taxon>Bacillus</taxon>
    </lineage>
</organism>
<dbReference type="EMBL" id="JOTP01000011">
    <property type="protein sequence ID" value="KEP26269.1"/>
    <property type="molecule type" value="Genomic_DNA"/>
</dbReference>
<dbReference type="Proteomes" id="UP000028091">
    <property type="component" value="Unassembled WGS sequence"/>
</dbReference>
<dbReference type="RefSeq" id="WP_034321923.1">
    <property type="nucleotide sequence ID" value="NZ_JAVIKA010000001.1"/>
</dbReference>
<evidence type="ECO:0000256" key="4">
    <source>
        <dbReference type="ARBA" id="ARBA00023163"/>
    </source>
</evidence>
<dbReference type="FunFam" id="1.10.10.10:FF:000001">
    <property type="entry name" value="LysR family transcriptional regulator"/>
    <property type="match status" value="1"/>
</dbReference>
<name>A0A081LAJ3_9BACI</name>
<keyword evidence="7" id="KW-1185">Reference proteome</keyword>
<dbReference type="InterPro" id="IPR005119">
    <property type="entry name" value="LysR_subst-bd"/>
</dbReference>
<dbReference type="AlphaFoldDB" id="A0A081LAJ3"/>
<dbReference type="InterPro" id="IPR036388">
    <property type="entry name" value="WH-like_DNA-bd_sf"/>
</dbReference>
<dbReference type="PROSITE" id="PS50931">
    <property type="entry name" value="HTH_LYSR"/>
    <property type="match status" value="1"/>
</dbReference>
<evidence type="ECO:0000313" key="7">
    <source>
        <dbReference type="Proteomes" id="UP000028091"/>
    </source>
</evidence>
<comment type="similarity">
    <text evidence="1">Belongs to the LysR transcriptional regulatory family.</text>
</comment>
<evidence type="ECO:0000313" key="6">
    <source>
        <dbReference type="EMBL" id="KEP26269.1"/>
    </source>
</evidence>
<dbReference type="InterPro" id="IPR036390">
    <property type="entry name" value="WH_DNA-bd_sf"/>
</dbReference>
<dbReference type="NCBIfam" id="NF047520">
    <property type="entry name" value="trans_act_CidR"/>
    <property type="match status" value="1"/>
</dbReference>
<dbReference type="InterPro" id="IPR050950">
    <property type="entry name" value="HTH-type_LysR_regulators"/>
</dbReference>
<dbReference type="PANTHER" id="PTHR30419">
    <property type="entry name" value="HTH-TYPE TRANSCRIPTIONAL REGULATOR YBHD"/>
    <property type="match status" value="1"/>
</dbReference>
<evidence type="ECO:0000256" key="2">
    <source>
        <dbReference type="ARBA" id="ARBA00023015"/>
    </source>
</evidence>
<keyword evidence="4" id="KW-0804">Transcription</keyword>
<dbReference type="PRINTS" id="PR00039">
    <property type="entry name" value="HTHLYSR"/>
</dbReference>
<proteinExistence type="inferred from homology"/>
<gene>
    <name evidence="6" type="ORF">BA70_03145</name>
</gene>
<dbReference type="Gene3D" id="3.40.190.290">
    <property type="match status" value="1"/>
</dbReference>
<dbReference type="Pfam" id="PF03466">
    <property type="entry name" value="LysR_substrate"/>
    <property type="match status" value="1"/>
</dbReference>
<dbReference type="GO" id="GO:0003677">
    <property type="term" value="F:DNA binding"/>
    <property type="evidence" value="ECO:0007669"/>
    <property type="project" value="UniProtKB-KW"/>
</dbReference>
<feature type="domain" description="HTH lysR-type" evidence="5">
    <location>
        <begin position="1"/>
        <end position="58"/>
    </location>
</feature>
<evidence type="ECO:0000259" key="5">
    <source>
        <dbReference type="PROSITE" id="PS50931"/>
    </source>
</evidence>
<dbReference type="GO" id="GO:0005829">
    <property type="term" value="C:cytosol"/>
    <property type="evidence" value="ECO:0007669"/>
    <property type="project" value="TreeGrafter"/>
</dbReference>
<accession>A0A081LAJ3</accession>
<dbReference type="Pfam" id="PF00126">
    <property type="entry name" value="HTH_1"/>
    <property type="match status" value="1"/>
</dbReference>
<dbReference type="OrthoDB" id="9803735at2"/>
<evidence type="ECO:0000256" key="1">
    <source>
        <dbReference type="ARBA" id="ARBA00009437"/>
    </source>
</evidence>
<sequence length="295" mass="34019">MDIRHLTYFLEVARLKSFTKASQSLYVSQPTISKMVKNLEDELGVQLFYRNGRQVEMTDAGQTMYTQASEITQSFQNLTSELNDVMNVKKGHIRIGLPPMIGSSFFPNVMGEFRQQYPDVTFQLVEHGSIKVEEGVEDGSLDIGVIVLPANDKIFHTYTIIKENMKLVTHPSHPMAGRDEVHLADLKEESFIFFREDFVLHSRILNECMNAGFRPNVIYETSQWDFISEMVAENLGIGLLPERICRDLDPEKVKVISLNPSIPWHLGVIWRKDRYLSFAAREWLKHTKSYVWDAE</sequence>
<dbReference type="SUPFAM" id="SSF53850">
    <property type="entry name" value="Periplasmic binding protein-like II"/>
    <property type="match status" value="1"/>
</dbReference>
<evidence type="ECO:0000256" key="3">
    <source>
        <dbReference type="ARBA" id="ARBA00023125"/>
    </source>
</evidence>
<dbReference type="CDD" id="cd08438">
    <property type="entry name" value="PBP2_CidR"/>
    <property type="match status" value="1"/>
</dbReference>
<dbReference type="PANTHER" id="PTHR30419:SF8">
    <property type="entry name" value="NITROGEN ASSIMILATION TRANSCRIPTIONAL ACTIVATOR-RELATED"/>
    <property type="match status" value="1"/>
</dbReference>
<dbReference type="InterPro" id="IPR000847">
    <property type="entry name" value="LysR_HTH_N"/>
</dbReference>
<dbReference type="SUPFAM" id="SSF46785">
    <property type="entry name" value="Winged helix' DNA-binding domain"/>
    <property type="match status" value="1"/>
</dbReference>
<dbReference type="Gene3D" id="1.10.10.10">
    <property type="entry name" value="Winged helix-like DNA-binding domain superfamily/Winged helix DNA-binding domain"/>
    <property type="match status" value="1"/>
</dbReference>
<keyword evidence="2" id="KW-0805">Transcription regulation</keyword>
<dbReference type="eggNOG" id="COG0583">
    <property type="taxonomic scope" value="Bacteria"/>
</dbReference>
<comment type="caution">
    <text evidence="6">The sequence shown here is derived from an EMBL/GenBank/DDBJ whole genome shotgun (WGS) entry which is preliminary data.</text>
</comment>
<protein>
    <submittedName>
        <fullName evidence="6">LysR family transcriptional regulator</fullName>
    </submittedName>
</protein>
<keyword evidence="3" id="KW-0238">DNA-binding</keyword>